<dbReference type="InterPro" id="IPR058031">
    <property type="entry name" value="AAA_lid_NorR"/>
</dbReference>
<dbReference type="PROSITE" id="PS00675">
    <property type="entry name" value="SIGMA54_INTERACT_1"/>
    <property type="match status" value="1"/>
</dbReference>
<evidence type="ECO:0000313" key="8">
    <source>
        <dbReference type="Proteomes" id="UP001149821"/>
    </source>
</evidence>
<dbReference type="Gene3D" id="1.10.10.60">
    <property type="entry name" value="Homeodomain-like"/>
    <property type="match status" value="1"/>
</dbReference>
<name>A0ABT5QQ97_9GAMM</name>
<evidence type="ECO:0000313" key="7">
    <source>
        <dbReference type="EMBL" id="MDD1783159.1"/>
    </source>
</evidence>
<dbReference type="EMBL" id="JAJUBB010000016">
    <property type="protein sequence ID" value="MDD1783159.1"/>
    <property type="molecule type" value="Genomic_DNA"/>
</dbReference>
<evidence type="ECO:0000256" key="4">
    <source>
        <dbReference type="ARBA" id="ARBA00023125"/>
    </source>
</evidence>
<keyword evidence="3" id="KW-0805">Transcription regulation</keyword>
<keyword evidence="2" id="KW-0067">ATP-binding</keyword>
<dbReference type="Gene3D" id="1.10.8.60">
    <property type="match status" value="1"/>
</dbReference>
<reference evidence="7" key="1">
    <citation type="submission" date="2021-12" db="EMBL/GenBank/DDBJ databases">
        <title>Enterovibrio ZSDZ35 sp. nov. and Enterovibrio ZSDZ42 sp. nov., isolated from coastal seawater in Qingdao.</title>
        <authorList>
            <person name="Zhang P."/>
        </authorList>
    </citation>
    <scope>NUCLEOTIDE SEQUENCE</scope>
    <source>
        <strain evidence="7">ZSDZ35</strain>
    </source>
</reference>
<dbReference type="InterPro" id="IPR009057">
    <property type="entry name" value="Homeodomain-like_sf"/>
</dbReference>
<dbReference type="InterPro" id="IPR027417">
    <property type="entry name" value="P-loop_NTPase"/>
</dbReference>
<dbReference type="CDD" id="cd00009">
    <property type="entry name" value="AAA"/>
    <property type="match status" value="1"/>
</dbReference>
<keyword evidence="4" id="KW-0238">DNA-binding</keyword>
<feature type="domain" description="Sigma-54 factor interaction" evidence="6">
    <location>
        <begin position="312"/>
        <end position="538"/>
    </location>
</feature>
<protein>
    <submittedName>
        <fullName evidence="7">Sigma-54-dependent Fis family transcriptional regulator</fullName>
    </submittedName>
</protein>
<dbReference type="SUPFAM" id="SSF52540">
    <property type="entry name" value="P-loop containing nucleoside triphosphate hydrolases"/>
    <property type="match status" value="1"/>
</dbReference>
<dbReference type="RefSeq" id="WP_274143843.1">
    <property type="nucleotide sequence ID" value="NZ_JAJUBB010000016.1"/>
</dbReference>
<sequence length="617" mass="68401">MSDKAHMHDEVIRASWQRCQSFGLDPKHSPEIVTLHGGQWQEAEERSSDLILTTQEQVLPYYENILVNSNSLVLLADKEGNLLSRWGRAGFVNQMENHLFDKGTSWRECYNGTNAIGTALQTGESVVVGRDEHYLVANRYMTASAAPIYNSERHLVGVLNISSDAYLPTSHVNGMVKVMTQAVENQLIMATYKSHNNMLIFNTSSDNLASQWAGLLVFNDDGDIIAANRRADLLVGQSLRGLSVEMVTGISQLQLSAHPEGHPLTFVGLSHYRLFGTIRRPAGNRIFSSVSSKSQKRIEPPIAEHQRQLHHLDLGDPSMQKAIRQALSVVNSDIPLVLQGETGVGKEVFAQAVHASSERASKKMVAVNCAAIPAELVESELFGYVKGAFTGANNKGSIGYFRQADGGTLLLDEIGDMPLHVQARLLRVLQEKVVTPLGSTESYPVDFRVICATHQSLREAVAEKRFREDLYYRVNGLTVFLPSLRERQDILPLVEVLLHQLSNGIPIYLEDDVVAAFRLHPWPGNIRQLINVLRVSLAISGKERIGITDLPDDFFLDLNQPDKEVVVDTEILVEASTWQDTLPALFAQTDGNISRIASISGVSRNTVYKRLKQLGLK</sequence>
<keyword evidence="1" id="KW-0547">Nucleotide-binding</keyword>
<dbReference type="Gene3D" id="3.40.50.300">
    <property type="entry name" value="P-loop containing nucleotide triphosphate hydrolases"/>
    <property type="match status" value="1"/>
</dbReference>
<dbReference type="Pfam" id="PF25601">
    <property type="entry name" value="AAA_lid_14"/>
    <property type="match status" value="1"/>
</dbReference>
<dbReference type="PROSITE" id="PS50045">
    <property type="entry name" value="SIGMA54_INTERACT_4"/>
    <property type="match status" value="1"/>
</dbReference>
<dbReference type="InterPro" id="IPR025662">
    <property type="entry name" value="Sigma_54_int_dom_ATP-bd_1"/>
</dbReference>
<dbReference type="InterPro" id="IPR025943">
    <property type="entry name" value="Sigma_54_int_dom_ATP-bd_2"/>
</dbReference>
<accession>A0ABT5QQ97</accession>
<gene>
    <name evidence="7" type="ORF">LRP49_18490</name>
</gene>
<evidence type="ECO:0000256" key="3">
    <source>
        <dbReference type="ARBA" id="ARBA00023015"/>
    </source>
</evidence>
<dbReference type="InterPro" id="IPR025944">
    <property type="entry name" value="Sigma_54_int_dom_CS"/>
</dbReference>
<dbReference type="Proteomes" id="UP001149821">
    <property type="component" value="Unassembled WGS sequence"/>
</dbReference>
<keyword evidence="5" id="KW-0804">Transcription</keyword>
<dbReference type="PANTHER" id="PTHR32071">
    <property type="entry name" value="TRANSCRIPTIONAL REGULATORY PROTEIN"/>
    <property type="match status" value="1"/>
</dbReference>
<evidence type="ECO:0000256" key="2">
    <source>
        <dbReference type="ARBA" id="ARBA00022840"/>
    </source>
</evidence>
<dbReference type="PROSITE" id="PS00676">
    <property type="entry name" value="SIGMA54_INTERACT_2"/>
    <property type="match status" value="1"/>
</dbReference>
<organism evidence="7 8">
    <name type="scientific">Enterovibrio qingdaonensis</name>
    <dbReference type="NCBI Taxonomy" id="2899818"/>
    <lineage>
        <taxon>Bacteria</taxon>
        <taxon>Pseudomonadati</taxon>
        <taxon>Pseudomonadota</taxon>
        <taxon>Gammaproteobacteria</taxon>
        <taxon>Vibrionales</taxon>
        <taxon>Vibrionaceae</taxon>
        <taxon>Enterovibrio</taxon>
    </lineage>
</organism>
<keyword evidence="8" id="KW-1185">Reference proteome</keyword>
<dbReference type="Pfam" id="PF02954">
    <property type="entry name" value="HTH_8"/>
    <property type="match status" value="1"/>
</dbReference>
<dbReference type="SMART" id="SM00382">
    <property type="entry name" value="AAA"/>
    <property type="match status" value="1"/>
</dbReference>
<dbReference type="PANTHER" id="PTHR32071:SF77">
    <property type="entry name" value="TRANSCRIPTIONAL REGULATORY PROTEIN"/>
    <property type="match status" value="1"/>
</dbReference>
<dbReference type="InterPro" id="IPR029016">
    <property type="entry name" value="GAF-like_dom_sf"/>
</dbReference>
<dbReference type="SUPFAM" id="SSF46689">
    <property type="entry name" value="Homeodomain-like"/>
    <property type="match status" value="1"/>
</dbReference>
<proteinExistence type="predicted"/>
<dbReference type="InterPro" id="IPR002197">
    <property type="entry name" value="HTH_Fis"/>
</dbReference>
<evidence type="ECO:0000256" key="5">
    <source>
        <dbReference type="ARBA" id="ARBA00023163"/>
    </source>
</evidence>
<comment type="caution">
    <text evidence="7">The sequence shown here is derived from an EMBL/GenBank/DDBJ whole genome shotgun (WGS) entry which is preliminary data.</text>
</comment>
<dbReference type="InterPro" id="IPR003593">
    <property type="entry name" value="AAA+_ATPase"/>
</dbReference>
<dbReference type="Pfam" id="PF00158">
    <property type="entry name" value="Sigma54_activat"/>
    <property type="match status" value="1"/>
</dbReference>
<evidence type="ECO:0000259" key="6">
    <source>
        <dbReference type="PROSITE" id="PS50045"/>
    </source>
</evidence>
<dbReference type="PROSITE" id="PS00688">
    <property type="entry name" value="SIGMA54_INTERACT_3"/>
    <property type="match status" value="1"/>
</dbReference>
<evidence type="ECO:0000256" key="1">
    <source>
        <dbReference type="ARBA" id="ARBA00022741"/>
    </source>
</evidence>
<dbReference type="InterPro" id="IPR002078">
    <property type="entry name" value="Sigma_54_int"/>
</dbReference>
<dbReference type="Gene3D" id="3.30.450.40">
    <property type="match status" value="1"/>
</dbReference>